<feature type="region of interest" description="Disordered" evidence="1">
    <location>
        <begin position="1"/>
        <end position="24"/>
    </location>
</feature>
<evidence type="ECO:0000313" key="5">
    <source>
        <dbReference type="Proteomes" id="UP000698800"/>
    </source>
</evidence>
<evidence type="ECO:0000259" key="3">
    <source>
        <dbReference type="Pfam" id="PF20237"/>
    </source>
</evidence>
<comment type="caution">
    <text evidence="4">The sequence shown here is derived from an EMBL/GenBank/DDBJ whole genome shotgun (WGS) entry which is preliminary data.</text>
</comment>
<keyword evidence="2" id="KW-0812">Transmembrane</keyword>
<gene>
    <name evidence="4" type="ORF">FGG08_005440</name>
</gene>
<evidence type="ECO:0000256" key="1">
    <source>
        <dbReference type="SAM" id="MobiDB-lite"/>
    </source>
</evidence>
<dbReference type="AlphaFoldDB" id="A0A9P8L2V8"/>
<evidence type="ECO:0000313" key="4">
    <source>
        <dbReference type="EMBL" id="KAH0537827.1"/>
    </source>
</evidence>
<keyword evidence="5" id="KW-1185">Reference proteome</keyword>
<name>A0A9P8L2V8_9PEZI</name>
<evidence type="ECO:0000256" key="2">
    <source>
        <dbReference type="SAM" id="Phobius"/>
    </source>
</evidence>
<feature type="transmembrane region" description="Helical" evidence="2">
    <location>
        <begin position="379"/>
        <end position="398"/>
    </location>
</feature>
<feature type="transmembrane region" description="Helical" evidence="2">
    <location>
        <begin position="254"/>
        <end position="274"/>
    </location>
</feature>
<proteinExistence type="predicted"/>
<dbReference type="Pfam" id="PF20237">
    <property type="entry name" value="DUF6594"/>
    <property type="match status" value="1"/>
</dbReference>
<feature type="transmembrane region" description="Helical" evidence="2">
    <location>
        <begin position="281"/>
        <end position="307"/>
    </location>
</feature>
<dbReference type="OrthoDB" id="5342093at2759"/>
<dbReference type="PANTHER" id="PTHR34502:SF4">
    <property type="entry name" value="DUF6594 DOMAIN-CONTAINING PROTEIN"/>
    <property type="match status" value="1"/>
</dbReference>
<accession>A0A9P8L2V8</accession>
<dbReference type="EMBL" id="JAGHQL010000130">
    <property type="protein sequence ID" value="KAH0537827.1"/>
    <property type="molecule type" value="Genomic_DNA"/>
</dbReference>
<dbReference type="PANTHER" id="PTHR34502">
    <property type="entry name" value="DUF6594 DOMAIN-CONTAINING PROTEIN-RELATED"/>
    <property type="match status" value="1"/>
</dbReference>
<keyword evidence="2" id="KW-0472">Membrane</keyword>
<dbReference type="Proteomes" id="UP000698800">
    <property type="component" value="Unassembled WGS sequence"/>
</dbReference>
<protein>
    <recommendedName>
        <fullName evidence="3">DUF6594 domain-containing protein</fullName>
    </recommendedName>
</protein>
<feature type="domain" description="DUF6594" evidence="3">
    <location>
        <begin position="32"/>
        <end position="293"/>
    </location>
</feature>
<sequence>MHPSPKIPHSDLESGSVPDIGYMQPCHSQNSHYAARIANEGGKSAIYQRFEGLAARNILHLESELAWLEAKQDKLDKEAEASGSSVNNADELTPDDDDDGGPSKELPGKLQVRLRLSNQIRRTLKEYYKSLYLAQNILSLPAPSPQALKSLRKRSPSLKKGSKISTKSATPLSIRKGVGDRDKLCVLGGPEPGALLNEERVSGEGGNGGGSVWDFRWKLHQNHALLSSILNILAATGFLIGAIVGLYFVTRPGFRLLMISLLIAAFAGWLAVMTNASGEGVFLATAAYAAVLVVFVSGNLAAASALYANGINPNSLGAVGSPVTVSVTSTVVKMDISTVFRTMTQTTASAVSTSATAIASPAATPSTAAVRKGLSSGNIAGIVAGSLVGWIGLLYVIYRCFPKFRHGEQ</sequence>
<organism evidence="4 5">
    <name type="scientific">Glutinoglossum americanum</name>
    <dbReference type="NCBI Taxonomy" id="1670608"/>
    <lineage>
        <taxon>Eukaryota</taxon>
        <taxon>Fungi</taxon>
        <taxon>Dikarya</taxon>
        <taxon>Ascomycota</taxon>
        <taxon>Pezizomycotina</taxon>
        <taxon>Geoglossomycetes</taxon>
        <taxon>Geoglossales</taxon>
        <taxon>Geoglossaceae</taxon>
        <taxon>Glutinoglossum</taxon>
    </lineage>
</organism>
<feature type="transmembrane region" description="Helical" evidence="2">
    <location>
        <begin position="224"/>
        <end position="248"/>
    </location>
</feature>
<feature type="region of interest" description="Disordered" evidence="1">
    <location>
        <begin position="78"/>
        <end position="109"/>
    </location>
</feature>
<reference evidence="4" key="1">
    <citation type="submission" date="2021-03" db="EMBL/GenBank/DDBJ databases">
        <title>Comparative genomics and phylogenomic investigation of the class Geoglossomycetes provide insights into ecological specialization and systematics.</title>
        <authorList>
            <person name="Melie T."/>
            <person name="Pirro S."/>
            <person name="Miller A.N."/>
            <person name="Quandt A."/>
        </authorList>
    </citation>
    <scope>NUCLEOTIDE SEQUENCE</scope>
    <source>
        <strain evidence="4">GBOQ0MN5Z8</strain>
    </source>
</reference>
<dbReference type="InterPro" id="IPR046529">
    <property type="entry name" value="DUF6594"/>
</dbReference>
<keyword evidence="2" id="KW-1133">Transmembrane helix</keyword>